<reference evidence="6" key="1">
    <citation type="submission" date="2020-03" db="EMBL/GenBank/DDBJ databases">
        <title>Site-based positive gene gene selection in Geosmithia morbida across the United States reveals a broad range of putative effectors and factors for local host and environmental adapation.</title>
        <authorList>
            <person name="Onufrak A."/>
            <person name="Murdoch R.W."/>
            <person name="Gazis R."/>
            <person name="Huff M."/>
            <person name="Staton M."/>
            <person name="Klingeman W."/>
            <person name="Hadziabdic D."/>
        </authorList>
    </citation>
    <scope>NUCLEOTIDE SEQUENCE</scope>
    <source>
        <strain evidence="6">1262</strain>
    </source>
</reference>
<feature type="transmembrane region" description="Helical" evidence="4">
    <location>
        <begin position="162"/>
        <end position="183"/>
    </location>
</feature>
<dbReference type="Proteomes" id="UP000749293">
    <property type="component" value="Unassembled WGS sequence"/>
</dbReference>
<dbReference type="GO" id="GO:0016740">
    <property type="term" value="F:transferase activity"/>
    <property type="evidence" value="ECO:0007669"/>
    <property type="project" value="UniProtKB-KW"/>
</dbReference>
<evidence type="ECO:0000313" key="7">
    <source>
        <dbReference type="Proteomes" id="UP000749293"/>
    </source>
</evidence>
<feature type="region of interest" description="Disordered" evidence="3">
    <location>
        <begin position="53"/>
        <end position="79"/>
    </location>
</feature>
<keyword evidence="4" id="KW-1133">Transmembrane helix</keyword>
<feature type="domain" description="Glycosyl transferase CAP10" evidence="5">
    <location>
        <begin position="640"/>
        <end position="932"/>
    </location>
</feature>
<proteinExistence type="inferred from homology"/>
<keyword evidence="2" id="KW-0808">Transferase</keyword>
<dbReference type="EMBL" id="JAANYQ010000019">
    <property type="protein sequence ID" value="KAF4119979.1"/>
    <property type="molecule type" value="Genomic_DNA"/>
</dbReference>
<gene>
    <name evidence="6" type="ORF">GMORB2_3390</name>
</gene>
<evidence type="ECO:0000313" key="6">
    <source>
        <dbReference type="EMBL" id="KAF4119979.1"/>
    </source>
</evidence>
<accession>A0A9P4YQL4</accession>
<evidence type="ECO:0000259" key="5">
    <source>
        <dbReference type="SMART" id="SM00672"/>
    </source>
</evidence>
<feature type="transmembrane region" description="Helical" evidence="4">
    <location>
        <begin position="91"/>
        <end position="110"/>
    </location>
</feature>
<dbReference type="OrthoDB" id="541052at2759"/>
<keyword evidence="4" id="KW-0472">Membrane</keyword>
<comment type="caution">
    <text evidence="6">The sequence shown here is derived from an EMBL/GenBank/DDBJ whole genome shotgun (WGS) entry which is preliminary data.</text>
</comment>
<dbReference type="InterPro" id="IPR006598">
    <property type="entry name" value="CAP10"/>
</dbReference>
<dbReference type="SMART" id="SM00672">
    <property type="entry name" value="CAP10"/>
    <property type="match status" value="1"/>
</dbReference>
<feature type="transmembrane region" description="Helical" evidence="4">
    <location>
        <begin position="26"/>
        <end position="44"/>
    </location>
</feature>
<evidence type="ECO:0000256" key="1">
    <source>
        <dbReference type="ARBA" id="ARBA00010118"/>
    </source>
</evidence>
<feature type="region of interest" description="Disordered" evidence="3">
    <location>
        <begin position="785"/>
        <end position="804"/>
    </location>
</feature>
<evidence type="ECO:0000256" key="4">
    <source>
        <dbReference type="SAM" id="Phobius"/>
    </source>
</evidence>
<dbReference type="PANTHER" id="PTHR12203">
    <property type="entry name" value="KDEL LYS-ASP-GLU-LEU CONTAINING - RELATED"/>
    <property type="match status" value="1"/>
</dbReference>
<dbReference type="GeneID" id="55969618"/>
<evidence type="ECO:0000256" key="3">
    <source>
        <dbReference type="SAM" id="MobiDB-lite"/>
    </source>
</evidence>
<feature type="transmembrane region" description="Helical" evidence="4">
    <location>
        <begin position="276"/>
        <end position="293"/>
    </location>
</feature>
<dbReference type="Pfam" id="PF05686">
    <property type="entry name" value="Glyco_transf_90"/>
    <property type="match status" value="1"/>
</dbReference>
<dbReference type="InterPro" id="IPR051091">
    <property type="entry name" value="O-Glucosyltr/Glycosyltrsf_90"/>
</dbReference>
<protein>
    <submittedName>
        <fullName evidence="6">CAP10</fullName>
    </submittedName>
</protein>
<dbReference type="RefSeq" id="XP_035318631.1">
    <property type="nucleotide sequence ID" value="XM_035465366.1"/>
</dbReference>
<comment type="similarity">
    <text evidence="1">Belongs to the glycosyltransferase 90 family.</text>
</comment>
<name>A0A9P4YQL4_9HYPO</name>
<dbReference type="AlphaFoldDB" id="A0A9P4YQL4"/>
<evidence type="ECO:0000256" key="2">
    <source>
        <dbReference type="ARBA" id="ARBA00022679"/>
    </source>
</evidence>
<dbReference type="PANTHER" id="PTHR12203:SF35">
    <property type="entry name" value="PROTEIN O-GLUCOSYLTRANSFERASE 1"/>
    <property type="match status" value="1"/>
</dbReference>
<organism evidence="6 7">
    <name type="scientific">Geosmithia morbida</name>
    <dbReference type="NCBI Taxonomy" id="1094350"/>
    <lineage>
        <taxon>Eukaryota</taxon>
        <taxon>Fungi</taxon>
        <taxon>Dikarya</taxon>
        <taxon>Ascomycota</taxon>
        <taxon>Pezizomycotina</taxon>
        <taxon>Sordariomycetes</taxon>
        <taxon>Hypocreomycetidae</taxon>
        <taxon>Hypocreales</taxon>
        <taxon>Bionectriaceae</taxon>
        <taxon>Geosmithia</taxon>
    </lineage>
</organism>
<keyword evidence="7" id="KW-1185">Reference proteome</keyword>
<sequence length="950" mass="104142">MKPISGLILGAHRLSSRFYTSAAFERPVYLTITALLITSIALRLRSATRDRRQDSLEPLSPADAITTSNGSSGSGGGNRWRDIVRRARPQFYTLVACLVLRTLLFGHVLWTSQCSRHGIEALLPACVVVVYYVAPHQTVRLPGAKPGLDHVTPKARGPPPSIVGYVVLAAAWAVSVGSALDASTIRTGTACPSGSVPWPPTPLLQLAMCALDATVVVYLWRVVRLGTAQGYDVSRFLSTTFATAAAATALVSSLPFIREPEMLYLLGVNLVEVRHVLLDAFFAAAVILCALALSGMVQPWTLSFIASGLGLVGSRIPDLGLNPLPPPLDADALTRTSWALAALSGALVFSSRPPDDARRASTSAFVHGGLRVAYLGLVTVCLVAAKLRPLNAVETTLPAAVNGLFRDAAHHADRWMEDASRSQSMADAVAEYRRRYGVLPPPNFDKWYDFARARRSPVIDTFDQIHYPDLDVGGLRIRRGVVEQSPHVPGTHRWMLDAMESMIAPFAEHLPDMDVVFNLGDECRMAIPFADKQRLLARAQETRAAMAQAQETSWRDKGRADWPTEWPAVHVSSSGGSGLSPHFTGNLRRQLYYGWIAPTCAPDAAAHATRWWDRGTACVRCQAPHSVLTDQGFVTGRDDTVDDLCHQPDLAYLSGFVAAPTSATTKRLLPIFSQSRVGGFSDILFPSPWNYVGKSPYDESDDVDWPHKTNALFWRGSSSDGFTFHGLWTGFQRTRLVNEGSQQPPSPSSSGLGVNVSFSGDIIKCHGGDCRAQLDTFRRWGETMRGSEDAAAPAQGDSSPLPERTPFEDSWNYRHLIDMDGAGFSGRLIPFLQSKSLVYRSALFKSWFDERLFSWHHYVPVDVRLGRGFWSLVRYLASRGDVQTMGSTVSQDAGQTGDDIAQSIARRGRAWAHKALRPDDMQVYMFRLLLEWGRIVDDDREQLGYGSPGP</sequence>
<keyword evidence="4" id="KW-0812">Transmembrane</keyword>